<keyword evidence="2" id="KW-1185">Reference proteome</keyword>
<dbReference type="AlphaFoldDB" id="A0ABD3FSC3"/>
<proteinExistence type="predicted"/>
<evidence type="ECO:0000313" key="2">
    <source>
        <dbReference type="Proteomes" id="UP001632037"/>
    </source>
</evidence>
<evidence type="ECO:0000313" key="1">
    <source>
        <dbReference type="EMBL" id="KAL3669321.1"/>
    </source>
</evidence>
<reference evidence="1 2" key="1">
    <citation type="submission" date="2024-09" db="EMBL/GenBank/DDBJ databases">
        <title>Genome sequencing and assembly of Phytophthora oleae, isolate VK10A, causative agent of rot of olive drupes.</title>
        <authorList>
            <person name="Conti Taguali S."/>
            <person name="Riolo M."/>
            <person name="La Spada F."/>
            <person name="Cacciola S.O."/>
            <person name="Dionisio G."/>
        </authorList>
    </citation>
    <scope>NUCLEOTIDE SEQUENCE [LARGE SCALE GENOMIC DNA]</scope>
    <source>
        <strain evidence="1 2">VK10A</strain>
    </source>
</reference>
<sequence>MMTFLEETLMRLTWTETELPSIVYWVNDVLEDFREAVESDGELKQVQVAVLPPFG</sequence>
<organism evidence="1 2">
    <name type="scientific">Phytophthora oleae</name>
    <dbReference type="NCBI Taxonomy" id="2107226"/>
    <lineage>
        <taxon>Eukaryota</taxon>
        <taxon>Sar</taxon>
        <taxon>Stramenopiles</taxon>
        <taxon>Oomycota</taxon>
        <taxon>Peronosporomycetes</taxon>
        <taxon>Peronosporales</taxon>
        <taxon>Peronosporaceae</taxon>
        <taxon>Phytophthora</taxon>
    </lineage>
</organism>
<comment type="caution">
    <text evidence="1">The sequence shown here is derived from an EMBL/GenBank/DDBJ whole genome shotgun (WGS) entry which is preliminary data.</text>
</comment>
<dbReference type="EMBL" id="JBIMZQ010000009">
    <property type="protein sequence ID" value="KAL3669321.1"/>
    <property type="molecule type" value="Genomic_DNA"/>
</dbReference>
<protein>
    <submittedName>
        <fullName evidence="1">Uncharacterized protein</fullName>
    </submittedName>
</protein>
<name>A0ABD3FSC3_9STRA</name>
<dbReference type="Proteomes" id="UP001632037">
    <property type="component" value="Unassembled WGS sequence"/>
</dbReference>
<accession>A0ABD3FSC3</accession>
<gene>
    <name evidence="1" type="ORF">V7S43_005698</name>
</gene>